<evidence type="ECO:0000313" key="6">
    <source>
        <dbReference type="Proteomes" id="UP001058974"/>
    </source>
</evidence>
<dbReference type="AlphaFoldDB" id="A0A9D4YDW2"/>
<dbReference type="Proteomes" id="UP001058974">
    <property type="component" value="Chromosome 2"/>
</dbReference>
<feature type="transmembrane region" description="Helical" evidence="3">
    <location>
        <begin position="208"/>
        <end position="229"/>
    </location>
</feature>
<keyword evidence="3" id="KW-0472">Membrane</keyword>
<sequence>MRLKLEKYTFKVKVDKLMRFYLIEREIEANLDTYDAIIKMEIPSVSRRKPRKTIKNREKNLENPRGHFVYKWLKFPISSIPQPLSSSACSQFTMVHCTFQPLTLSKLPNSFAFRHKPSFTPNRLLSSRSVFLRNLRATASEETSSGAGTFFNEKRDGVITLEADKNSYDGTAENEEPKEESPSDGESLPLDLLEKLNLKIDLDDTASLAVYGGGAIVTLWLTSAVIGAIDSIPLIPKLFEVVGLGYSLWFTYRYLLFKRNRDELSSIIEGLKEQVLGSED</sequence>
<dbReference type="InterPro" id="IPR025564">
    <property type="entry name" value="CAAD_dom"/>
</dbReference>
<organism evidence="5 6">
    <name type="scientific">Pisum sativum</name>
    <name type="common">Garden pea</name>
    <name type="synonym">Lathyrus oleraceus</name>
    <dbReference type="NCBI Taxonomy" id="3888"/>
    <lineage>
        <taxon>Eukaryota</taxon>
        <taxon>Viridiplantae</taxon>
        <taxon>Streptophyta</taxon>
        <taxon>Embryophyta</taxon>
        <taxon>Tracheophyta</taxon>
        <taxon>Spermatophyta</taxon>
        <taxon>Magnoliopsida</taxon>
        <taxon>eudicotyledons</taxon>
        <taxon>Gunneridae</taxon>
        <taxon>Pentapetalae</taxon>
        <taxon>rosids</taxon>
        <taxon>fabids</taxon>
        <taxon>Fabales</taxon>
        <taxon>Fabaceae</taxon>
        <taxon>Papilionoideae</taxon>
        <taxon>50 kb inversion clade</taxon>
        <taxon>NPAAA clade</taxon>
        <taxon>Hologalegina</taxon>
        <taxon>IRL clade</taxon>
        <taxon>Fabeae</taxon>
        <taxon>Lathyrus</taxon>
    </lineage>
</organism>
<comment type="subcellular location">
    <subcellularLocation>
        <location evidence="1">Membrane</location>
        <topology evidence="1">Multi-pass membrane protein</topology>
    </subcellularLocation>
</comment>
<comment type="caution">
    <text evidence="5">The sequence shown here is derived from an EMBL/GenBank/DDBJ whole genome shotgun (WGS) entry which is preliminary data.</text>
</comment>
<keyword evidence="6" id="KW-1185">Reference proteome</keyword>
<accession>A0A9D4YDW2</accession>
<evidence type="ECO:0000313" key="5">
    <source>
        <dbReference type="EMBL" id="KAI5436714.1"/>
    </source>
</evidence>
<feature type="domain" description="Cyanobacterial aminoacyl-tRNA synthetase CAAD" evidence="4">
    <location>
        <begin position="204"/>
        <end position="277"/>
    </location>
</feature>
<reference evidence="5 6" key="1">
    <citation type="journal article" date="2022" name="Nat. Genet.">
        <title>Improved pea reference genome and pan-genome highlight genomic features and evolutionary characteristics.</title>
        <authorList>
            <person name="Yang T."/>
            <person name="Liu R."/>
            <person name="Luo Y."/>
            <person name="Hu S."/>
            <person name="Wang D."/>
            <person name="Wang C."/>
            <person name="Pandey M.K."/>
            <person name="Ge S."/>
            <person name="Xu Q."/>
            <person name="Li N."/>
            <person name="Li G."/>
            <person name="Huang Y."/>
            <person name="Saxena R.K."/>
            <person name="Ji Y."/>
            <person name="Li M."/>
            <person name="Yan X."/>
            <person name="He Y."/>
            <person name="Liu Y."/>
            <person name="Wang X."/>
            <person name="Xiang C."/>
            <person name="Varshney R.K."/>
            <person name="Ding H."/>
            <person name="Gao S."/>
            <person name="Zong X."/>
        </authorList>
    </citation>
    <scope>NUCLEOTIDE SEQUENCE [LARGE SCALE GENOMIC DNA]</scope>
    <source>
        <strain evidence="5 6">cv. Zhongwan 6</strain>
    </source>
</reference>
<keyword evidence="3" id="KW-0812">Transmembrane</keyword>
<evidence type="ECO:0000256" key="2">
    <source>
        <dbReference type="SAM" id="MobiDB-lite"/>
    </source>
</evidence>
<dbReference type="PANTHER" id="PTHR33222">
    <property type="match status" value="1"/>
</dbReference>
<dbReference type="EMBL" id="JAMSHJ010000002">
    <property type="protein sequence ID" value="KAI5436714.1"/>
    <property type="molecule type" value="Genomic_DNA"/>
</dbReference>
<evidence type="ECO:0000259" key="4">
    <source>
        <dbReference type="Pfam" id="PF14159"/>
    </source>
</evidence>
<dbReference type="Pfam" id="PF14159">
    <property type="entry name" value="CAAD"/>
    <property type="match status" value="1"/>
</dbReference>
<dbReference type="InterPro" id="IPR033344">
    <property type="entry name" value="CURT1"/>
</dbReference>
<evidence type="ECO:0000256" key="1">
    <source>
        <dbReference type="ARBA" id="ARBA00004141"/>
    </source>
</evidence>
<name>A0A9D4YDW2_PEA</name>
<keyword evidence="3" id="KW-1133">Transmembrane helix</keyword>
<feature type="region of interest" description="Disordered" evidence="2">
    <location>
        <begin position="165"/>
        <end position="188"/>
    </location>
</feature>
<gene>
    <name evidence="5" type="ORF">KIW84_023003</name>
</gene>
<protein>
    <recommendedName>
        <fullName evidence="4">Cyanobacterial aminoacyl-tRNA synthetase CAAD domain-containing protein</fullName>
    </recommendedName>
</protein>
<feature type="transmembrane region" description="Helical" evidence="3">
    <location>
        <begin position="235"/>
        <end position="256"/>
    </location>
</feature>
<proteinExistence type="predicted"/>
<evidence type="ECO:0000256" key="3">
    <source>
        <dbReference type="SAM" id="Phobius"/>
    </source>
</evidence>
<dbReference type="Gramene" id="Psat02G0300300-T1">
    <property type="protein sequence ID" value="KAI5436714.1"/>
    <property type="gene ID" value="KIW84_023003"/>
</dbReference>
<dbReference type="PANTHER" id="PTHR33222:SF2">
    <property type="entry name" value="PROTEIN CURVATURE THYLAKOID 1D, CHLOROPLASTIC"/>
    <property type="match status" value="1"/>
</dbReference>
<dbReference type="GO" id="GO:0009535">
    <property type="term" value="C:chloroplast thylakoid membrane"/>
    <property type="evidence" value="ECO:0007669"/>
    <property type="project" value="TreeGrafter"/>
</dbReference>